<organism evidence="1">
    <name type="scientific">Arundo donax</name>
    <name type="common">Giant reed</name>
    <name type="synonym">Donax arundinaceus</name>
    <dbReference type="NCBI Taxonomy" id="35708"/>
    <lineage>
        <taxon>Eukaryota</taxon>
        <taxon>Viridiplantae</taxon>
        <taxon>Streptophyta</taxon>
        <taxon>Embryophyta</taxon>
        <taxon>Tracheophyta</taxon>
        <taxon>Spermatophyta</taxon>
        <taxon>Magnoliopsida</taxon>
        <taxon>Liliopsida</taxon>
        <taxon>Poales</taxon>
        <taxon>Poaceae</taxon>
        <taxon>PACMAD clade</taxon>
        <taxon>Arundinoideae</taxon>
        <taxon>Arundineae</taxon>
        <taxon>Arundo</taxon>
    </lineage>
</organism>
<name>A0A0A9E5X7_ARUDO</name>
<dbReference type="AlphaFoldDB" id="A0A0A9E5X7"/>
<protein>
    <submittedName>
        <fullName evidence="1">Uncharacterized protein</fullName>
    </submittedName>
</protein>
<reference evidence="1" key="1">
    <citation type="submission" date="2014-09" db="EMBL/GenBank/DDBJ databases">
        <authorList>
            <person name="Magalhaes I.L.F."/>
            <person name="Oliveira U."/>
            <person name="Santos F.R."/>
            <person name="Vidigal T.H.D.A."/>
            <person name="Brescovit A.D."/>
            <person name="Santos A.J."/>
        </authorList>
    </citation>
    <scope>NUCLEOTIDE SEQUENCE</scope>
    <source>
        <tissue evidence="1">Shoot tissue taken approximately 20 cm above the soil surface</tissue>
    </source>
</reference>
<sequence length="32" mass="3729">MMEEMSTEDRNFLIPQCQQGCQFVVPSDSHLK</sequence>
<reference evidence="1" key="2">
    <citation type="journal article" date="2015" name="Data Brief">
        <title>Shoot transcriptome of the giant reed, Arundo donax.</title>
        <authorList>
            <person name="Barrero R.A."/>
            <person name="Guerrero F.D."/>
            <person name="Moolhuijzen P."/>
            <person name="Goolsby J.A."/>
            <person name="Tidwell J."/>
            <person name="Bellgard S.E."/>
            <person name="Bellgard M.I."/>
        </authorList>
    </citation>
    <scope>NUCLEOTIDE SEQUENCE</scope>
    <source>
        <tissue evidence="1">Shoot tissue taken approximately 20 cm above the soil surface</tissue>
    </source>
</reference>
<evidence type="ECO:0000313" key="1">
    <source>
        <dbReference type="EMBL" id="JAD96139.1"/>
    </source>
</evidence>
<accession>A0A0A9E5X7</accession>
<dbReference type="EMBL" id="GBRH01201756">
    <property type="protein sequence ID" value="JAD96139.1"/>
    <property type="molecule type" value="Transcribed_RNA"/>
</dbReference>
<proteinExistence type="predicted"/>